<evidence type="ECO:0000256" key="1">
    <source>
        <dbReference type="SAM" id="Phobius"/>
    </source>
</evidence>
<evidence type="ECO:0000313" key="2">
    <source>
        <dbReference type="EMBL" id="MBP1906100.1"/>
    </source>
</evidence>
<protein>
    <recommendedName>
        <fullName evidence="4">Peptidase S9</fullName>
    </recommendedName>
</protein>
<accession>A0ABS4FU88</accession>
<dbReference type="InterPro" id="IPR011042">
    <property type="entry name" value="6-blade_b-propeller_TolB-like"/>
</dbReference>
<dbReference type="EMBL" id="JAGGKG010000012">
    <property type="protein sequence ID" value="MBP1906100.1"/>
    <property type="molecule type" value="Genomic_DNA"/>
</dbReference>
<dbReference type="RefSeq" id="WP_210089698.1">
    <property type="nucleotide sequence ID" value="NZ_JAGGKG010000012.1"/>
</dbReference>
<feature type="transmembrane region" description="Helical" evidence="1">
    <location>
        <begin position="63"/>
        <end position="84"/>
    </location>
</feature>
<dbReference type="PANTHER" id="PTHR36842:SF1">
    <property type="entry name" value="PROTEIN TOLB"/>
    <property type="match status" value="1"/>
</dbReference>
<name>A0ABS4FU88_9BACL</name>
<proteinExistence type="predicted"/>
<evidence type="ECO:0000313" key="3">
    <source>
        <dbReference type="Proteomes" id="UP001519272"/>
    </source>
</evidence>
<organism evidence="2 3">
    <name type="scientific">Paenibacillus turicensis</name>
    <dbReference type="NCBI Taxonomy" id="160487"/>
    <lineage>
        <taxon>Bacteria</taxon>
        <taxon>Bacillati</taxon>
        <taxon>Bacillota</taxon>
        <taxon>Bacilli</taxon>
        <taxon>Bacillales</taxon>
        <taxon>Paenibacillaceae</taxon>
        <taxon>Paenibacillus</taxon>
    </lineage>
</organism>
<keyword evidence="1" id="KW-1133">Transmembrane helix</keyword>
<keyword evidence="3" id="KW-1185">Reference proteome</keyword>
<dbReference type="SUPFAM" id="SSF82171">
    <property type="entry name" value="DPP6 N-terminal domain-like"/>
    <property type="match status" value="1"/>
</dbReference>
<dbReference type="Gene3D" id="2.120.10.30">
    <property type="entry name" value="TolB, C-terminal domain"/>
    <property type="match status" value="1"/>
</dbReference>
<dbReference type="PANTHER" id="PTHR36842">
    <property type="entry name" value="PROTEIN TOLB HOMOLOG"/>
    <property type="match status" value="1"/>
</dbReference>
<dbReference type="Proteomes" id="UP001519272">
    <property type="component" value="Unassembled WGS sequence"/>
</dbReference>
<keyword evidence="1" id="KW-0472">Membrane</keyword>
<evidence type="ECO:0008006" key="4">
    <source>
        <dbReference type="Google" id="ProtNLM"/>
    </source>
</evidence>
<gene>
    <name evidence="2" type="ORF">J2Z32_002749</name>
</gene>
<keyword evidence="1" id="KW-0812">Transmembrane</keyword>
<sequence length="669" mass="76610">MREEQSWEEVIEQLKQGLPVNQELKRKLRSQLLNEGTGEGTGDGDHRMNETTSLLKKHRRAGYLKWAMVVTAAASIVLTLLWTMKKEESQVLASSLHLFEQYSLQEQLGREQSEGMAEYNGIVYLPMNKSGLYELNKSKLTKLITGDINYVKVSPNGEQLIYVQQNMLFLYDLKKGTSQLLLGQGKGLGKLSTPAWSEDGAQLLFVNTSANPTENKRGNEEQEAQSEIMSMTIADKQWKKITTGKYPNYVKGQEGIFFERNKQIIYLDLDTKEEKVLDSGQMPAVSNDGSYVAYIKTKGEPELQDLWIADSNFKTKKQITSNQLMDYAFDPKTGDYIEGKQQARYTLDQPVWSNQDNRLYVYKVFHTNETWRKLTRLQLSTVKLTPSDIVGSSIGALIYRDEEYAHSFFNYDPGYLKGTNPRQVGYRIVSSTQKEDKTIVEADTFLSNADPYYQIDKQRYTVVDTPLGYKINAAESLGWIEITTQKNGIYLTRYAPGEDNVVASNNNEKPKESEMLVQYEAIPEQQGWEKGEITSVQYDEKNQRVFFTMTRTAGKETKIVMFDYDLQNKGFRESTIWQGQGEGRTVLLQVNNERNYAAINIQLENEKGDLIIADLVTGKTSSMASVTNQNGYLLVPRYWNNNKYEFYVQNEARDIFYTYDPQKAALVYD</sequence>
<reference evidence="2 3" key="1">
    <citation type="submission" date="2021-03" db="EMBL/GenBank/DDBJ databases">
        <title>Genomic Encyclopedia of Type Strains, Phase IV (KMG-IV): sequencing the most valuable type-strain genomes for metagenomic binning, comparative biology and taxonomic classification.</title>
        <authorList>
            <person name="Goeker M."/>
        </authorList>
    </citation>
    <scope>NUCLEOTIDE SEQUENCE [LARGE SCALE GENOMIC DNA]</scope>
    <source>
        <strain evidence="2 3">DSM 14349</strain>
    </source>
</reference>
<comment type="caution">
    <text evidence="2">The sequence shown here is derived from an EMBL/GenBank/DDBJ whole genome shotgun (WGS) entry which is preliminary data.</text>
</comment>